<dbReference type="Proteomes" id="UP000734854">
    <property type="component" value="Unassembled WGS sequence"/>
</dbReference>
<comment type="caution">
    <text evidence="3">The sequence shown here is derived from an EMBL/GenBank/DDBJ whole genome shotgun (WGS) entry which is preliminary data.</text>
</comment>
<feature type="domain" description="LysM" evidence="2">
    <location>
        <begin position="105"/>
        <end position="152"/>
    </location>
</feature>
<evidence type="ECO:0000259" key="2">
    <source>
        <dbReference type="PROSITE" id="PS51782"/>
    </source>
</evidence>
<accession>A0A8J5L4L4</accession>
<dbReference type="CDD" id="cd00118">
    <property type="entry name" value="LysM"/>
    <property type="match status" value="2"/>
</dbReference>
<gene>
    <name evidence="3" type="ORF">ZIOFF_040515</name>
</gene>
<keyword evidence="4" id="KW-1185">Reference proteome</keyword>
<dbReference type="InterPro" id="IPR018392">
    <property type="entry name" value="LysM"/>
</dbReference>
<dbReference type="PANTHER" id="PTHR33734">
    <property type="entry name" value="LYSM DOMAIN-CONTAINING GPI-ANCHORED PROTEIN 2"/>
    <property type="match status" value="1"/>
</dbReference>
<sequence>MAARLLPFLLLLFLLHQPAFAANFTCRAPGGAARCQSLVGYTARNDTNLAKIMTLFQIRSFRSLLAANGLPLFTPPSRPVPAGSTLRIRLSCSCSAGRGASAHRPLYRIAPGDGLDSIARNVFNGLISYQEITAANNISDPNLIQIGQEIYIPLPCSCDKVEGEPVVHYAHVVTSGSTVSAIAAEFGAKEETLLNLNGISDPESLEVGQVLDVPLRACSSSIGSASVDSGLLVSNGTYILTANNCVLCSCSSSSWELDCHPTRGISSSVCPVATCGNLSLGNSSSSTACESTTCNYAGYTNSTNFDILTSLTTQSLCDSAGTPLPQPSDGFSLRVEARSSSSFLRLSVALAMVLLGWSS</sequence>
<protein>
    <recommendedName>
        <fullName evidence="2">LysM domain-containing protein</fullName>
    </recommendedName>
</protein>
<feature type="chain" id="PRO_5035156825" description="LysM domain-containing protein" evidence="1">
    <location>
        <begin position="22"/>
        <end position="359"/>
    </location>
</feature>
<dbReference type="SMART" id="SM00257">
    <property type="entry name" value="LysM"/>
    <property type="match status" value="2"/>
</dbReference>
<dbReference type="EMBL" id="JACMSC010000011">
    <property type="protein sequence ID" value="KAG6500666.1"/>
    <property type="molecule type" value="Genomic_DNA"/>
</dbReference>
<dbReference type="Pfam" id="PF01476">
    <property type="entry name" value="LysM"/>
    <property type="match status" value="2"/>
</dbReference>
<dbReference type="OrthoDB" id="2107166at2759"/>
<reference evidence="3 4" key="1">
    <citation type="submission" date="2020-08" db="EMBL/GenBank/DDBJ databases">
        <title>Plant Genome Project.</title>
        <authorList>
            <person name="Zhang R.-G."/>
        </authorList>
    </citation>
    <scope>NUCLEOTIDE SEQUENCE [LARGE SCALE GENOMIC DNA]</scope>
    <source>
        <tissue evidence="3">Rhizome</tissue>
    </source>
</reference>
<dbReference type="AlphaFoldDB" id="A0A8J5L4L4"/>
<evidence type="ECO:0000313" key="3">
    <source>
        <dbReference type="EMBL" id="KAG6500666.1"/>
    </source>
</evidence>
<evidence type="ECO:0000313" key="4">
    <source>
        <dbReference type="Proteomes" id="UP000734854"/>
    </source>
</evidence>
<feature type="signal peptide" evidence="1">
    <location>
        <begin position="1"/>
        <end position="21"/>
    </location>
</feature>
<dbReference type="PROSITE" id="PS51782">
    <property type="entry name" value="LYSM"/>
    <property type="match status" value="2"/>
</dbReference>
<dbReference type="PANTHER" id="PTHR33734:SF11">
    <property type="entry name" value="LYSM DOMAIN-CONTAINING GPI-ANCHORED PROTEIN 2"/>
    <property type="match status" value="1"/>
</dbReference>
<keyword evidence="1" id="KW-0732">Signal</keyword>
<feature type="domain" description="LysM" evidence="2">
    <location>
        <begin position="169"/>
        <end position="213"/>
    </location>
</feature>
<organism evidence="3 4">
    <name type="scientific">Zingiber officinale</name>
    <name type="common">Ginger</name>
    <name type="synonym">Amomum zingiber</name>
    <dbReference type="NCBI Taxonomy" id="94328"/>
    <lineage>
        <taxon>Eukaryota</taxon>
        <taxon>Viridiplantae</taxon>
        <taxon>Streptophyta</taxon>
        <taxon>Embryophyta</taxon>
        <taxon>Tracheophyta</taxon>
        <taxon>Spermatophyta</taxon>
        <taxon>Magnoliopsida</taxon>
        <taxon>Liliopsida</taxon>
        <taxon>Zingiberales</taxon>
        <taxon>Zingiberaceae</taxon>
        <taxon>Zingiber</taxon>
    </lineage>
</organism>
<evidence type="ECO:0000256" key="1">
    <source>
        <dbReference type="SAM" id="SignalP"/>
    </source>
</evidence>
<name>A0A8J5L4L4_ZINOF</name>
<proteinExistence type="predicted"/>